<dbReference type="Proteomes" id="UP000813461">
    <property type="component" value="Unassembled WGS sequence"/>
</dbReference>
<evidence type="ECO:0000313" key="2">
    <source>
        <dbReference type="EMBL" id="KAH7094877.1"/>
    </source>
</evidence>
<evidence type="ECO:0000256" key="1">
    <source>
        <dbReference type="SAM" id="MobiDB-lite"/>
    </source>
</evidence>
<feature type="compositionally biased region" description="Polar residues" evidence="1">
    <location>
        <begin position="32"/>
        <end position="46"/>
    </location>
</feature>
<dbReference type="AlphaFoldDB" id="A0A8K0RH11"/>
<gene>
    <name evidence="2" type="ORF">FB567DRAFT_511265</name>
</gene>
<reference evidence="2" key="1">
    <citation type="journal article" date="2021" name="Nat. Commun.">
        <title>Genetic determinants of endophytism in the Arabidopsis root mycobiome.</title>
        <authorList>
            <person name="Mesny F."/>
            <person name="Miyauchi S."/>
            <person name="Thiergart T."/>
            <person name="Pickel B."/>
            <person name="Atanasova L."/>
            <person name="Karlsson M."/>
            <person name="Huettel B."/>
            <person name="Barry K.W."/>
            <person name="Haridas S."/>
            <person name="Chen C."/>
            <person name="Bauer D."/>
            <person name="Andreopoulos W."/>
            <person name="Pangilinan J."/>
            <person name="LaButti K."/>
            <person name="Riley R."/>
            <person name="Lipzen A."/>
            <person name="Clum A."/>
            <person name="Drula E."/>
            <person name="Henrissat B."/>
            <person name="Kohler A."/>
            <person name="Grigoriev I.V."/>
            <person name="Martin F.M."/>
            <person name="Hacquard S."/>
        </authorList>
    </citation>
    <scope>NUCLEOTIDE SEQUENCE</scope>
    <source>
        <strain evidence="2">MPI-SDFR-AT-0120</strain>
    </source>
</reference>
<sequence>MNQASIAAQCTHPQARCALHALPTHTSHHSRPSNIPNRATTLSPSKTALPKGAQNASHSLPSHTHRQMQGRTCPITITIDISRPTPSTLNKPTNQIHLPTYPHRITSCSIHARNVSLRPFRPPHVILPNATSRKHPVKGNFCAQPWIADEKGTRQNVRQERAQGDDLPCVPFALGGRCGRVGGRDWLVRWEVGEEWKGDYLFGKVWVGCGL</sequence>
<proteinExistence type="predicted"/>
<name>A0A8K0RH11_9PLEO</name>
<evidence type="ECO:0000313" key="3">
    <source>
        <dbReference type="Proteomes" id="UP000813461"/>
    </source>
</evidence>
<dbReference type="EMBL" id="JAGMVJ010000001">
    <property type="protein sequence ID" value="KAH7094877.1"/>
    <property type="molecule type" value="Genomic_DNA"/>
</dbReference>
<keyword evidence="3" id="KW-1185">Reference proteome</keyword>
<protein>
    <submittedName>
        <fullName evidence="2">Uncharacterized protein</fullName>
    </submittedName>
</protein>
<comment type="caution">
    <text evidence="2">The sequence shown here is derived from an EMBL/GenBank/DDBJ whole genome shotgun (WGS) entry which is preliminary data.</text>
</comment>
<feature type="region of interest" description="Disordered" evidence="1">
    <location>
        <begin position="24"/>
        <end position="68"/>
    </location>
</feature>
<organism evidence="2 3">
    <name type="scientific">Paraphoma chrysanthemicola</name>
    <dbReference type="NCBI Taxonomy" id="798071"/>
    <lineage>
        <taxon>Eukaryota</taxon>
        <taxon>Fungi</taxon>
        <taxon>Dikarya</taxon>
        <taxon>Ascomycota</taxon>
        <taxon>Pezizomycotina</taxon>
        <taxon>Dothideomycetes</taxon>
        <taxon>Pleosporomycetidae</taxon>
        <taxon>Pleosporales</taxon>
        <taxon>Pleosporineae</taxon>
        <taxon>Phaeosphaeriaceae</taxon>
        <taxon>Paraphoma</taxon>
    </lineage>
</organism>
<accession>A0A8K0RH11</accession>